<evidence type="ECO:0000256" key="3">
    <source>
        <dbReference type="ARBA" id="ARBA00022692"/>
    </source>
</evidence>
<organism evidence="7 8">
    <name type="scientific">Candidatus Gottesmanbacteria bacterium RBG_13_37_7</name>
    <dbReference type="NCBI Taxonomy" id="1798369"/>
    <lineage>
        <taxon>Bacteria</taxon>
        <taxon>Candidatus Gottesmaniibacteriota</taxon>
    </lineage>
</organism>
<comment type="subcellular location">
    <subcellularLocation>
        <location evidence="1">Cell membrane</location>
        <topology evidence="1">Multi-pass membrane protein</topology>
    </subcellularLocation>
</comment>
<name>A0A1F5YKG4_9BACT</name>
<keyword evidence="5 6" id="KW-0472">Membrane</keyword>
<evidence type="ECO:0000313" key="7">
    <source>
        <dbReference type="EMBL" id="OGG00362.1"/>
    </source>
</evidence>
<evidence type="ECO:0000256" key="2">
    <source>
        <dbReference type="ARBA" id="ARBA00022475"/>
    </source>
</evidence>
<keyword evidence="2" id="KW-1003">Cell membrane</keyword>
<feature type="transmembrane region" description="Helical" evidence="6">
    <location>
        <begin position="306"/>
        <end position="333"/>
    </location>
</feature>
<reference evidence="7 8" key="1">
    <citation type="journal article" date="2016" name="Nat. Commun.">
        <title>Thousands of microbial genomes shed light on interconnected biogeochemical processes in an aquifer system.</title>
        <authorList>
            <person name="Anantharaman K."/>
            <person name="Brown C.T."/>
            <person name="Hug L.A."/>
            <person name="Sharon I."/>
            <person name="Castelle C.J."/>
            <person name="Probst A.J."/>
            <person name="Thomas B.C."/>
            <person name="Singh A."/>
            <person name="Wilkins M.J."/>
            <person name="Karaoz U."/>
            <person name="Brodie E.L."/>
            <person name="Williams K.H."/>
            <person name="Hubbard S.S."/>
            <person name="Banfield J.F."/>
        </authorList>
    </citation>
    <scope>NUCLEOTIDE SEQUENCE [LARGE SCALE GENOMIC DNA]</scope>
</reference>
<feature type="transmembrane region" description="Helical" evidence="6">
    <location>
        <begin position="161"/>
        <end position="183"/>
    </location>
</feature>
<keyword evidence="4 6" id="KW-1133">Transmembrane helix</keyword>
<gene>
    <name evidence="7" type="ORF">A2Y99_02960</name>
</gene>
<evidence type="ECO:0000313" key="8">
    <source>
        <dbReference type="Proteomes" id="UP000178230"/>
    </source>
</evidence>
<feature type="transmembrane region" description="Helical" evidence="6">
    <location>
        <begin position="21"/>
        <end position="40"/>
    </location>
</feature>
<dbReference type="PANTHER" id="PTHR30250">
    <property type="entry name" value="PST FAMILY PREDICTED COLANIC ACID TRANSPORTER"/>
    <property type="match status" value="1"/>
</dbReference>
<dbReference type="Proteomes" id="UP000178230">
    <property type="component" value="Unassembled WGS sequence"/>
</dbReference>
<evidence type="ECO:0000256" key="6">
    <source>
        <dbReference type="SAM" id="Phobius"/>
    </source>
</evidence>
<proteinExistence type="predicted"/>
<dbReference type="AlphaFoldDB" id="A0A1F5YKG4"/>
<accession>A0A1F5YKG4</accession>
<feature type="transmembrane region" description="Helical" evidence="6">
    <location>
        <begin position="92"/>
        <end position="116"/>
    </location>
</feature>
<evidence type="ECO:0000256" key="5">
    <source>
        <dbReference type="ARBA" id="ARBA00023136"/>
    </source>
</evidence>
<feature type="transmembrane region" description="Helical" evidence="6">
    <location>
        <begin position="52"/>
        <end position="71"/>
    </location>
</feature>
<comment type="caution">
    <text evidence="7">The sequence shown here is derived from an EMBL/GenBank/DDBJ whole genome shotgun (WGS) entry which is preliminary data.</text>
</comment>
<feature type="transmembrane region" description="Helical" evidence="6">
    <location>
        <begin position="228"/>
        <end position="244"/>
    </location>
</feature>
<feature type="transmembrane region" description="Helical" evidence="6">
    <location>
        <begin position="345"/>
        <end position="365"/>
    </location>
</feature>
<sequence length="427" mass="47651">MKQIPSKIFSGLLSQTAKDTYWVFGSNILSAILAFVYIVFITRKLGPSEFGVFSSIFAYSLLISDIAEFGIGSSLSRFLPPLYSRNENGKALSFLKTSFIFILKIALIVSIGTIIFSGSLSEILLTSYIYSFLYIIAGFFIFGLILLSFNNYALSAQKKFVPVATLSFLTSLIKVILIAIFYFLEKLNLLWTIVIFAFSAFPVYILSFKFLKPEFIKAKEEKGNLRRLLSYTTFLGFSRLFSAVSSRLDILMLVPLSSTFEGGIYSGAFKIASLYIMLSGSFGSVIAPRLAGFASKSEAYHYLKKVILATGGIIVSILFAYLISPWIVVFILGDKYELSVPVFQTLLIPMALFVMSIPPVSYLLYTLKKPQVSTINTVMQLIIVFTGNYFLIPKYGSYGPVISLGIAYFISLIVSSSFAYYYHKKNE</sequence>
<dbReference type="Pfam" id="PF01943">
    <property type="entry name" value="Polysacc_synt"/>
    <property type="match status" value="1"/>
</dbReference>
<evidence type="ECO:0000256" key="4">
    <source>
        <dbReference type="ARBA" id="ARBA00022989"/>
    </source>
</evidence>
<dbReference type="PANTHER" id="PTHR30250:SF11">
    <property type="entry name" value="O-ANTIGEN TRANSPORTER-RELATED"/>
    <property type="match status" value="1"/>
</dbReference>
<feature type="transmembrane region" description="Helical" evidence="6">
    <location>
        <begin position="189"/>
        <end position="207"/>
    </location>
</feature>
<feature type="transmembrane region" description="Helical" evidence="6">
    <location>
        <begin position="264"/>
        <end position="286"/>
    </location>
</feature>
<feature type="transmembrane region" description="Helical" evidence="6">
    <location>
        <begin position="398"/>
        <end position="422"/>
    </location>
</feature>
<keyword evidence="3 6" id="KW-0812">Transmembrane</keyword>
<feature type="transmembrane region" description="Helical" evidence="6">
    <location>
        <begin position="128"/>
        <end position="149"/>
    </location>
</feature>
<dbReference type="GO" id="GO:0005886">
    <property type="term" value="C:plasma membrane"/>
    <property type="evidence" value="ECO:0007669"/>
    <property type="project" value="UniProtKB-SubCell"/>
</dbReference>
<dbReference type="InterPro" id="IPR002797">
    <property type="entry name" value="Polysacc_synth"/>
</dbReference>
<protein>
    <submittedName>
        <fullName evidence="7">Uncharacterized protein</fullName>
    </submittedName>
</protein>
<feature type="transmembrane region" description="Helical" evidence="6">
    <location>
        <begin position="372"/>
        <end position="392"/>
    </location>
</feature>
<evidence type="ECO:0000256" key="1">
    <source>
        <dbReference type="ARBA" id="ARBA00004651"/>
    </source>
</evidence>
<dbReference type="InterPro" id="IPR050833">
    <property type="entry name" value="Poly_Biosynth_Transport"/>
</dbReference>
<dbReference type="EMBL" id="MFIY01000012">
    <property type="protein sequence ID" value="OGG00362.1"/>
    <property type="molecule type" value="Genomic_DNA"/>
</dbReference>